<evidence type="ECO:0000313" key="2">
    <source>
        <dbReference type="Proteomes" id="UP000314294"/>
    </source>
</evidence>
<sequence length="148" mass="16514">MVDPATRVAFSMVESGLSHTVKALLKEMSGQRVWEKGLIRWSLQKKLEANPSCSVSLVRVLVRELDKLLQADDARSHTHTIPVLHTLYYVVMQSGVMIPTSVYQAVFECVMKLLTLPSPYSAVALSTVRSIKMEMTTPGTELLSYNKC</sequence>
<dbReference type="GO" id="GO:0005944">
    <property type="term" value="C:phosphatidylinositol 3-kinase complex, class IB"/>
    <property type="evidence" value="ECO:0007669"/>
    <property type="project" value="InterPro"/>
</dbReference>
<proteinExistence type="predicted"/>
<dbReference type="OrthoDB" id="8781591at2759"/>
<dbReference type="PANTHER" id="PTHR15593">
    <property type="entry name" value="PHOSPHATIDYLINOSITOL 3-KINASE REGULATORY SUBUNIT"/>
    <property type="match status" value="1"/>
</dbReference>
<accession>A0A4Z2H182</accession>
<name>A0A4Z2H182_9TELE</name>
<dbReference type="InterPro" id="IPR019522">
    <property type="entry name" value="PIK3R5/6"/>
</dbReference>
<dbReference type="PANTHER" id="PTHR15593:SF1">
    <property type="entry name" value="PHOSPHOINOSITIDE 3-KINASE REGULATORY SUBUNIT 6"/>
    <property type="match status" value="1"/>
</dbReference>
<protein>
    <submittedName>
        <fullName evidence="1">Phosphoinositide 3-kinase regulatory subunit 6</fullName>
    </submittedName>
</protein>
<comment type="caution">
    <text evidence="1">The sequence shown here is derived from an EMBL/GenBank/DDBJ whole genome shotgun (WGS) entry which is preliminary data.</text>
</comment>
<dbReference type="GO" id="GO:0046935">
    <property type="term" value="F:1-phosphatidylinositol-3-kinase regulator activity"/>
    <property type="evidence" value="ECO:0007669"/>
    <property type="project" value="InterPro"/>
</dbReference>
<dbReference type="AlphaFoldDB" id="A0A4Z2H182"/>
<dbReference type="Pfam" id="PF10486">
    <property type="entry name" value="PI3K_1B_p101"/>
    <property type="match status" value="1"/>
</dbReference>
<dbReference type="EMBL" id="SRLO01000364">
    <property type="protein sequence ID" value="TNN59095.1"/>
    <property type="molecule type" value="Genomic_DNA"/>
</dbReference>
<reference evidence="1 2" key="1">
    <citation type="submission" date="2019-03" db="EMBL/GenBank/DDBJ databases">
        <title>First draft genome of Liparis tanakae, snailfish: a comprehensive survey of snailfish specific genes.</title>
        <authorList>
            <person name="Kim W."/>
            <person name="Song I."/>
            <person name="Jeong J.-H."/>
            <person name="Kim D."/>
            <person name="Kim S."/>
            <person name="Ryu S."/>
            <person name="Song J.Y."/>
            <person name="Lee S.K."/>
        </authorList>
    </citation>
    <scope>NUCLEOTIDE SEQUENCE [LARGE SCALE GENOMIC DNA]</scope>
    <source>
        <tissue evidence="1">Muscle</tissue>
    </source>
</reference>
<evidence type="ECO:0000313" key="1">
    <source>
        <dbReference type="EMBL" id="TNN59095.1"/>
    </source>
</evidence>
<keyword evidence="2" id="KW-1185">Reference proteome</keyword>
<organism evidence="1 2">
    <name type="scientific">Liparis tanakae</name>
    <name type="common">Tanaka's snailfish</name>
    <dbReference type="NCBI Taxonomy" id="230148"/>
    <lineage>
        <taxon>Eukaryota</taxon>
        <taxon>Metazoa</taxon>
        <taxon>Chordata</taxon>
        <taxon>Craniata</taxon>
        <taxon>Vertebrata</taxon>
        <taxon>Euteleostomi</taxon>
        <taxon>Actinopterygii</taxon>
        <taxon>Neopterygii</taxon>
        <taxon>Teleostei</taxon>
        <taxon>Neoteleostei</taxon>
        <taxon>Acanthomorphata</taxon>
        <taxon>Eupercaria</taxon>
        <taxon>Perciformes</taxon>
        <taxon>Cottioidei</taxon>
        <taxon>Cottales</taxon>
        <taxon>Liparidae</taxon>
        <taxon>Liparis</taxon>
    </lineage>
</organism>
<dbReference type="GO" id="GO:0007186">
    <property type="term" value="P:G protein-coupled receptor signaling pathway"/>
    <property type="evidence" value="ECO:0007669"/>
    <property type="project" value="TreeGrafter"/>
</dbReference>
<dbReference type="Proteomes" id="UP000314294">
    <property type="component" value="Unassembled WGS sequence"/>
</dbReference>
<gene>
    <name evidence="1" type="primary">PIK3R6_0</name>
    <name evidence="1" type="ORF">EYF80_030729</name>
</gene>